<evidence type="ECO:0000256" key="4">
    <source>
        <dbReference type="ARBA" id="ARBA00022801"/>
    </source>
</evidence>
<dbReference type="CDD" id="cd18809">
    <property type="entry name" value="SF1_C_RecD"/>
    <property type="match status" value="1"/>
</dbReference>
<evidence type="ECO:0000256" key="9">
    <source>
        <dbReference type="ARBA" id="ARBA00023235"/>
    </source>
</evidence>
<dbReference type="Pfam" id="PF21530">
    <property type="entry name" value="Pif1_2B_dom"/>
    <property type="match status" value="1"/>
</dbReference>
<dbReference type="CDD" id="cd18037">
    <property type="entry name" value="DEXSc_Pif1_like"/>
    <property type="match status" value="1"/>
</dbReference>
<keyword evidence="2 10" id="KW-0547">Nucleotide-binding</keyword>
<keyword evidence="5 10" id="KW-0347">Helicase</keyword>
<keyword evidence="7" id="KW-0238">DNA-binding</keyword>
<keyword evidence="13" id="KW-1185">Reference proteome</keyword>
<keyword evidence="10" id="KW-0233">DNA recombination</keyword>
<comment type="catalytic activity">
    <reaction evidence="10">
        <text>ATP + H2O = ADP + phosphate + H(+)</text>
        <dbReference type="Rhea" id="RHEA:13065"/>
        <dbReference type="ChEBI" id="CHEBI:15377"/>
        <dbReference type="ChEBI" id="CHEBI:15378"/>
        <dbReference type="ChEBI" id="CHEBI:30616"/>
        <dbReference type="ChEBI" id="CHEBI:43474"/>
        <dbReference type="ChEBI" id="CHEBI:456216"/>
        <dbReference type="EC" id="5.6.2.3"/>
    </reaction>
</comment>
<keyword evidence="9" id="KW-0413">Isomerase</keyword>
<evidence type="ECO:0000313" key="12">
    <source>
        <dbReference type="EMBL" id="CAH9091110.1"/>
    </source>
</evidence>
<dbReference type="Gene3D" id="3.40.50.300">
    <property type="entry name" value="P-loop containing nucleotide triphosphate hydrolases"/>
    <property type="match status" value="1"/>
</dbReference>
<evidence type="ECO:0000256" key="6">
    <source>
        <dbReference type="ARBA" id="ARBA00022840"/>
    </source>
</evidence>
<dbReference type="InterPro" id="IPR010285">
    <property type="entry name" value="DNA_helicase_pif1-like_DEAD"/>
</dbReference>
<evidence type="ECO:0000256" key="1">
    <source>
        <dbReference type="ARBA" id="ARBA00004474"/>
    </source>
</evidence>
<evidence type="ECO:0000256" key="3">
    <source>
        <dbReference type="ARBA" id="ARBA00022763"/>
    </source>
</evidence>
<comment type="caution">
    <text evidence="12">The sequence shown here is derived from an EMBL/GenBank/DDBJ whole genome shotgun (WGS) entry which is preliminary data.</text>
</comment>
<dbReference type="PANTHER" id="PTHR47642">
    <property type="entry name" value="ATP-DEPENDENT DNA HELICASE"/>
    <property type="match status" value="1"/>
</dbReference>
<comment type="similarity">
    <text evidence="10">Belongs to the helicase family.</text>
</comment>
<dbReference type="SUPFAM" id="SSF52540">
    <property type="entry name" value="P-loop containing nucleoside triphosphate hydrolases"/>
    <property type="match status" value="2"/>
</dbReference>
<dbReference type="GO" id="GO:0016787">
    <property type="term" value="F:hydrolase activity"/>
    <property type="evidence" value="ECO:0007669"/>
    <property type="project" value="UniProtKB-KW"/>
</dbReference>
<keyword evidence="4 10" id="KW-0378">Hydrolase</keyword>
<comment type="cofactor">
    <cofactor evidence="10">
        <name>Mg(2+)</name>
        <dbReference type="ChEBI" id="CHEBI:18420"/>
    </cofactor>
</comment>
<evidence type="ECO:0000259" key="11">
    <source>
        <dbReference type="SMART" id="SM00382"/>
    </source>
</evidence>
<dbReference type="GO" id="GO:0005524">
    <property type="term" value="F:ATP binding"/>
    <property type="evidence" value="ECO:0007669"/>
    <property type="project" value="UniProtKB-KW"/>
</dbReference>
<evidence type="ECO:0000256" key="10">
    <source>
        <dbReference type="RuleBase" id="RU363044"/>
    </source>
</evidence>
<reference evidence="12" key="1">
    <citation type="submission" date="2022-07" db="EMBL/GenBank/DDBJ databases">
        <authorList>
            <person name="Macas J."/>
            <person name="Novak P."/>
            <person name="Neumann P."/>
        </authorList>
    </citation>
    <scope>NUCLEOTIDE SEQUENCE</scope>
</reference>
<keyword evidence="8 10" id="KW-0234">DNA repair</keyword>
<dbReference type="GO" id="GO:0006310">
    <property type="term" value="P:DNA recombination"/>
    <property type="evidence" value="ECO:0007669"/>
    <property type="project" value="UniProtKB-KW"/>
</dbReference>
<dbReference type="InterPro" id="IPR027417">
    <property type="entry name" value="P-loop_NTPase"/>
</dbReference>
<protein>
    <recommendedName>
        <fullName evidence="10">ATP-dependent DNA helicase</fullName>
        <ecNumber evidence="10">5.6.2.3</ecNumber>
    </recommendedName>
</protein>
<dbReference type="GO" id="GO:0000723">
    <property type="term" value="P:telomere maintenance"/>
    <property type="evidence" value="ECO:0007669"/>
    <property type="project" value="InterPro"/>
</dbReference>
<evidence type="ECO:0000313" key="13">
    <source>
        <dbReference type="Proteomes" id="UP001152523"/>
    </source>
</evidence>
<evidence type="ECO:0000256" key="2">
    <source>
        <dbReference type="ARBA" id="ARBA00022741"/>
    </source>
</evidence>
<dbReference type="InterPro" id="IPR049163">
    <property type="entry name" value="Pif1-like_2B_dom"/>
</dbReference>
<evidence type="ECO:0000256" key="5">
    <source>
        <dbReference type="ARBA" id="ARBA00022806"/>
    </source>
</evidence>
<dbReference type="GO" id="GO:0006281">
    <property type="term" value="P:DNA repair"/>
    <property type="evidence" value="ECO:0007669"/>
    <property type="project" value="UniProtKB-KW"/>
</dbReference>
<dbReference type="InterPro" id="IPR051055">
    <property type="entry name" value="PIF1_helicase"/>
</dbReference>
<keyword evidence="3 10" id="KW-0227">DNA damage</keyword>
<dbReference type="InterPro" id="IPR003593">
    <property type="entry name" value="AAA+_ATPase"/>
</dbReference>
<evidence type="ECO:0000256" key="7">
    <source>
        <dbReference type="ARBA" id="ARBA00023125"/>
    </source>
</evidence>
<feature type="domain" description="AAA+ ATPase" evidence="11">
    <location>
        <begin position="66"/>
        <end position="359"/>
    </location>
</feature>
<dbReference type="AlphaFoldDB" id="A0AAV0D2F8"/>
<dbReference type="EC" id="5.6.2.3" evidence="10"/>
<dbReference type="GO" id="GO:0009536">
    <property type="term" value="C:plastid"/>
    <property type="evidence" value="ECO:0007669"/>
    <property type="project" value="UniProtKB-SubCell"/>
</dbReference>
<proteinExistence type="inferred from homology"/>
<sequence>MNLIFSPARSIYRYFSTTATRKTTPYCAPTASIKNNKGFDKESSKPKRTRVKWTQRQSQVLEAISDGKSVFVTGSAGTGKTVLVQTIIRKLRKIHGRSGVYVTASTGVAACALNGCTLHSFAGIGLGEAPAEELLRKVNSHKITRLRWKEARALIIDEISLISGEVFDKLEFIARKIRSKPGSGQEKVWGGIQLVVSGDFHQLPPIFNKNAQKFAFEASRWNISFDMQIDLTDVFRQSDPRLIKVLQGLRTGTYDSDDLKLLESHCSKSEPDPLAVKLFPRADDVYRINRKQLESLNEDLIGYRAFDNGLWKDSIKTGIAPDYIELCVGARVMLIKNLDTKHKLVNGATGTVVDFELVNGIVTVLGTNMLPVVRFDFGRELIIGPETWSMMDGSEKVATRKQIPLILAWAISVHKSQGMTIDSLATNLERSFGYGMVYVALSRVKSLEGLHLASFDARKIKVNPKVLNFYNRLVNQQDQSKR</sequence>
<evidence type="ECO:0000256" key="8">
    <source>
        <dbReference type="ARBA" id="ARBA00023204"/>
    </source>
</evidence>
<dbReference type="PANTHER" id="PTHR47642:SF5">
    <property type="entry name" value="ATP-DEPENDENT DNA HELICASE"/>
    <property type="match status" value="1"/>
</dbReference>
<dbReference type="EMBL" id="CAMAPF010000066">
    <property type="protein sequence ID" value="CAH9091110.1"/>
    <property type="molecule type" value="Genomic_DNA"/>
</dbReference>
<comment type="subcellular location">
    <subcellularLocation>
        <location evidence="1">Plastid</location>
    </subcellularLocation>
</comment>
<dbReference type="Pfam" id="PF05970">
    <property type="entry name" value="PIF1"/>
    <property type="match status" value="1"/>
</dbReference>
<accession>A0AAV0D2F8</accession>
<dbReference type="Proteomes" id="UP001152523">
    <property type="component" value="Unassembled WGS sequence"/>
</dbReference>
<name>A0AAV0D2F8_9ASTE</name>
<dbReference type="GO" id="GO:0043139">
    <property type="term" value="F:5'-3' DNA helicase activity"/>
    <property type="evidence" value="ECO:0007669"/>
    <property type="project" value="UniProtKB-EC"/>
</dbReference>
<organism evidence="12 13">
    <name type="scientific">Cuscuta epithymum</name>
    <dbReference type="NCBI Taxonomy" id="186058"/>
    <lineage>
        <taxon>Eukaryota</taxon>
        <taxon>Viridiplantae</taxon>
        <taxon>Streptophyta</taxon>
        <taxon>Embryophyta</taxon>
        <taxon>Tracheophyta</taxon>
        <taxon>Spermatophyta</taxon>
        <taxon>Magnoliopsida</taxon>
        <taxon>eudicotyledons</taxon>
        <taxon>Gunneridae</taxon>
        <taxon>Pentapetalae</taxon>
        <taxon>asterids</taxon>
        <taxon>lamiids</taxon>
        <taxon>Solanales</taxon>
        <taxon>Convolvulaceae</taxon>
        <taxon>Cuscuteae</taxon>
        <taxon>Cuscuta</taxon>
        <taxon>Cuscuta subgen. Cuscuta</taxon>
    </lineage>
</organism>
<keyword evidence="6 10" id="KW-0067">ATP-binding</keyword>
<gene>
    <name evidence="12" type="ORF">CEPIT_LOCUS11545</name>
</gene>
<dbReference type="SMART" id="SM00382">
    <property type="entry name" value="AAA"/>
    <property type="match status" value="1"/>
</dbReference>